<dbReference type="SUPFAM" id="SSF51445">
    <property type="entry name" value="(Trans)glycosidases"/>
    <property type="match status" value="1"/>
</dbReference>
<dbReference type="PANTHER" id="PTHR10357">
    <property type="entry name" value="ALPHA-AMYLASE FAMILY MEMBER"/>
    <property type="match status" value="1"/>
</dbReference>
<dbReference type="InterPro" id="IPR017853">
    <property type="entry name" value="GH"/>
</dbReference>
<accession>A0A0B8P742</accession>
<dbReference type="EC" id="3.2.1.10" evidence="5"/>
<keyword evidence="2 5" id="KW-0378">Hydrolase</keyword>
<dbReference type="GO" id="GO:0004556">
    <property type="term" value="F:alpha-amylase activity"/>
    <property type="evidence" value="ECO:0007669"/>
    <property type="project" value="TreeGrafter"/>
</dbReference>
<organism evidence="5 6">
    <name type="scientific">Vibrio ishigakensis</name>
    <dbReference type="NCBI Taxonomy" id="1481914"/>
    <lineage>
        <taxon>Bacteria</taxon>
        <taxon>Pseudomonadati</taxon>
        <taxon>Pseudomonadota</taxon>
        <taxon>Gammaproteobacteria</taxon>
        <taxon>Vibrionales</taxon>
        <taxon>Vibrionaceae</taxon>
        <taxon>Vibrio</taxon>
    </lineage>
</organism>
<evidence type="ECO:0000256" key="3">
    <source>
        <dbReference type="ARBA" id="ARBA00023295"/>
    </source>
</evidence>
<dbReference type="FunFam" id="3.20.20.80:FF:000064">
    <property type="entry name" value="Oligo-1,6-glucosidase"/>
    <property type="match status" value="1"/>
</dbReference>
<feature type="domain" description="Glycosyl hydrolase family 13 catalytic" evidence="4">
    <location>
        <begin position="13"/>
        <end position="151"/>
    </location>
</feature>
<dbReference type="Pfam" id="PF00128">
    <property type="entry name" value="Alpha-amylase"/>
    <property type="match status" value="1"/>
</dbReference>
<protein>
    <submittedName>
        <fullName evidence="5">Oligo-1,6-glucosidase</fullName>
        <ecNumber evidence="5">3.2.1.10</ecNumber>
    </submittedName>
</protein>
<dbReference type="Gene3D" id="3.20.20.80">
    <property type="entry name" value="Glycosidases"/>
    <property type="match status" value="1"/>
</dbReference>
<keyword evidence="3 5" id="KW-0326">Glycosidase</keyword>
<comment type="caution">
    <text evidence="5">The sequence shown here is derived from an EMBL/GenBank/DDBJ whole genome shotgun (WGS) entry which is preliminary data.</text>
</comment>
<gene>
    <name evidence="5" type="ORF">JCM19231_1785</name>
</gene>
<dbReference type="SMART" id="SM00642">
    <property type="entry name" value="Aamy"/>
    <property type="match status" value="1"/>
</dbReference>
<name>A0A0B8P742_9VIBR</name>
<evidence type="ECO:0000256" key="1">
    <source>
        <dbReference type="ARBA" id="ARBA00008061"/>
    </source>
</evidence>
<dbReference type="PANTHER" id="PTHR10357:SF179">
    <property type="entry name" value="NEUTRAL AND BASIC AMINO ACID TRANSPORT PROTEIN RBAT"/>
    <property type="match status" value="1"/>
</dbReference>
<dbReference type="GO" id="GO:0009313">
    <property type="term" value="P:oligosaccharide catabolic process"/>
    <property type="evidence" value="ECO:0007669"/>
    <property type="project" value="TreeGrafter"/>
</dbReference>
<dbReference type="InterPro" id="IPR045857">
    <property type="entry name" value="O16G_dom_2"/>
</dbReference>
<evidence type="ECO:0000313" key="6">
    <source>
        <dbReference type="Proteomes" id="UP000031671"/>
    </source>
</evidence>
<dbReference type="GO" id="GO:0004574">
    <property type="term" value="F:oligo-1,6-glucosidase activity"/>
    <property type="evidence" value="ECO:0007669"/>
    <property type="project" value="UniProtKB-EC"/>
</dbReference>
<dbReference type="Proteomes" id="UP000031671">
    <property type="component" value="Unassembled WGS sequence"/>
</dbReference>
<dbReference type="EMBL" id="BBRZ01000120">
    <property type="protein sequence ID" value="GAM59043.1"/>
    <property type="molecule type" value="Genomic_DNA"/>
</dbReference>
<sequence length="151" mass="17691">MKKQWWHDAVVYQIYPRSFCDSNNDGIGDLNGIRSKLDYLKELGVDVLWLSPVYQSPMDDNGYDISNYQDIAPEFGNLEDMQALIAEAKQRNIKLVMDLVVNHTSDEHPWFIEAKKSKDNPYRDFYIWKDEIPKKGDHNYFESVFGGPAWH</sequence>
<dbReference type="Gene3D" id="3.90.400.10">
    <property type="entry name" value="Oligo-1,6-glucosidase, Domain 2"/>
    <property type="match status" value="1"/>
</dbReference>
<dbReference type="InterPro" id="IPR006047">
    <property type="entry name" value="GH13_cat_dom"/>
</dbReference>
<comment type="similarity">
    <text evidence="1">Belongs to the glycosyl hydrolase 13 family.</text>
</comment>
<reference evidence="5 6" key="2">
    <citation type="submission" date="2015-01" db="EMBL/GenBank/DDBJ databases">
        <authorList>
            <consortium name="NBRP consortium"/>
            <person name="Sawabe T."/>
            <person name="Meirelles P."/>
            <person name="Feng G."/>
            <person name="Sayaka M."/>
            <person name="Hattori M."/>
            <person name="Ohkuma M."/>
        </authorList>
    </citation>
    <scope>NUCLEOTIDE SEQUENCE [LARGE SCALE GENOMIC DNA]</scope>
    <source>
        <strain evidence="6">JCM 19231</strain>
    </source>
</reference>
<reference evidence="5 6" key="1">
    <citation type="submission" date="2015-01" db="EMBL/GenBank/DDBJ databases">
        <title>Vibrio sp. C1 JCM 19231 whole genome shotgun sequence.</title>
        <authorList>
            <person name="Sawabe T."/>
            <person name="Meirelles P."/>
            <person name="Feng G."/>
            <person name="Sayaka M."/>
            <person name="Hattori M."/>
            <person name="Ohkuma M."/>
        </authorList>
    </citation>
    <scope>NUCLEOTIDE SEQUENCE [LARGE SCALE GENOMIC DNA]</scope>
    <source>
        <strain evidence="6">JCM 19231</strain>
    </source>
</reference>
<evidence type="ECO:0000256" key="2">
    <source>
        <dbReference type="ARBA" id="ARBA00022801"/>
    </source>
</evidence>
<evidence type="ECO:0000313" key="5">
    <source>
        <dbReference type="EMBL" id="GAM59043.1"/>
    </source>
</evidence>
<evidence type="ECO:0000259" key="4">
    <source>
        <dbReference type="SMART" id="SM00642"/>
    </source>
</evidence>
<keyword evidence="6" id="KW-1185">Reference proteome</keyword>
<dbReference type="AlphaFoldDB" id="A0A0B8P742"/>
<proteinExistence type="inferred from homology"/>